<dbReference type="RefSeq" id="WP_083482822.1">
    <property type="nucleotide sequence ID" value="NZ_LKAJ02000001.1"/>
</dbReference>
<organism evidence="2 3">
    <name type="scientific">Candidatus Berkiella aquae</name>
    <dbReference type="NCBI Taxonomy" id="295108"/>
    <lineage>
        <taxon>Bacteria</taxon>
        <taxon>Pseudomonadati</taxon>
        <taxon>Pseudomonadota</taxon>
        <taxon>Gammaproteobacteria</taxon>
        <taxon>Candidatus Berkiellales</taxon>
        <taxon>Candidatus Berkiellaceae</taxon>
        <taxon>Candidatus Berkiella</taxon>
    </lineage>
</organism>
<evidence type="ECO:0000313" key="2">
    <source>
        <dbReference type="EMBL" id="MCS5710378.1"/>
    </source>
</evidence>
<dbReference type="InterPro" id="IPR036249">
    <property type="entry name" value="Thioredoxin-like_sf"/>
</dbReference>
<dbReference type="Proteomes" id="UP000051497">
    <property type="component" value="Unassembled WGS sequence"/>
</dbReference>
<protein>
    <submittedName>
        <fullName evidence="2">Glutaredoxin</fullName>
    </submittedName>
</protein>
<evidence type="ECO:0000259" key="1">
    <source>
        <dbReference type="Pfam" id="PF00462"/>
    </source>
</evidence>
<reference evidence="2" key="2">
    <citation type="submission" date="2021-06" db="EMBL/GenBank/DDBJ databases">
        <title>Genomic Description and Analysis of Intracellular Bacteria, Candidatus Berkiella cookevillensis and Candidatus Berkiella aquae.</title>
        <authorList>
            <person name="Kidane D.T."/>
            <person name="Mehari Y.T."/>
            <person name="Rice F.C."/>
            <person name="Arivett B.A."/>
            <person name="Farone A.L."/>
            <person name="Berk S.G."/>
            <person name="Farone M.B."/>
        </authorList>
    </citation>
    <scope>NUCLEOTIDE SEQUENCE</scope>
    <source>
        <strain evidence="2">HT99</strain>
    </source>
</reference>
<dbReference type="EMBL" id="LKAJ02000001">
    <property type="protein sequence ID" value="MCS5710378.1"/>
    <property type="molecule type" value="Genomic_DNA"/>
</dbReference>
<dbReference type="PROSITE" id="PS51354">
    <property type="entry name" value="GLUTAREDOXIN_2"/>
    <property type="match status" value="1"/>
</dbReference>
<dbReference type="InterPro" id="IPR002109">
    <property type="entry name" value="Glutaredoxin"/>
</dbReference>
<keyword evidence="3" id="KW-1185">Reference proteome</keyword>
<dbReference type="Gene3D" id="3.40.30.10">
    <property type="entry name" value="Glutaredoxin"/>
    <property type="match status" value="1"/>
</dbReference>
<reference evidence="2" key="1">
    <citation type="journal article" date="2016" name="Genome Announc.">
        <title>Draft Genome Sequences of Two Novel Amoeba-Resistant Intranuclear Bacteria, 'Candidatus Berkiella cookevillensis' and 'Candidatus Berkiella aquae'.</title>
        <authorList>
            <person name="Mehari Y.T."/>
            <person name="Arivett B.A."/>
            <person name="Farone A.L."/>
            <person name="Gunderson J.H."/>
            <person name="Farone M.B."/>
        </authorList>
    </citation>
    <scope>NUCLEOTIDE SEQUENCE</scope>
    <source>
        <strain evidence="2">HT99</strain>
    </source>
</reference>
<proteinExistence type="predicted"/>
<name>A0AAE3HUG8_9GAMM</name>
<evidence type="ECO:0000313" key="3">
    <source>
        <dbReference type="Proteomes" id="UP000051497"/>
    </source>
</evidence>
<feature type="domain" description="Glutaredoxin" evidence="1">
    <location>
        <begin position="7"/>
        <end position="64"/>
    </location>
</feature>
<dbReference type="AlphaFoldDB" id="A0AAE3HUG8"/>
<gene>
    <name evidence="2" type="ORF">HT99x_002970</name>
</gene>
<comment type="caution">
    <text evidence="2">The sequence shown here is derived from an EMBL/GenBank/DDBJ whole genome shotgun (WGS) entry which is preliminary data.</text>
</comment>
<accession>A0AAE3HUG8</accession>
<sequence length="81" mass="9259">MMKPKLTLYVGNGCRFCKRVTDYLEQHPMEVEIKDAWANEAINQEMVALTGSTQVPCLKIDDVYMHESLDIIDKLAEIQQG</sequence>
<dbReference type="SUPFAM" id="SSF52833">
    <property type="entry name" value="Thioredoxin-like"/>
    <property type="match status" value="1"/>
</dbReference>
<dbReference type="Pfam" id="PF00462">
    <property type="entry name" value="Glutaredoxin"/>
    <property type="match status" value="1"/>
</dbReference>